<dbReference type="AlphaFoldDB" id="A0A2G1VWW9"/>
<dbReference type="RefSeq" id="WP_099644785.1">
    <property type="nucleotide sequence ID" value="NZ_KZ319287.1"/>
</dbReference>
<dbReference type="Proteomes" id="UP000229433">
    <property type="component" value="Unassembled WGS sequence"/>
</dbReference>
<feature type="region of interest" description="Disordered" evidence="1">
    <location>
        <begin position="85"/>
        <end position="126"/>
    </location>
</feature>
<proteinExistence type="predicted"/>
<sequence length="245" mass="27442">MAPVKFEENIREKLEQRELKPSASAWERIEQGLDTSAKRKTKKGYTVWLVAAGFIGILILAGRFLFITPEVNQNPVVNTPVEEQKIETGPQQELLQPQQQQLEEKAPVVSAEKEQQKPETVKPVPAHTPVEKTASVAVQETGSESLEKPVQQKIDAEVEKLLTTVTEQQNEGVAFSDAEIDKLLRDAQRDIISEQLLANDRNAVSAEALLYEVEEELDPSFKDRVFEALKEGFLKAREAVASRNN</sequence>
<evidence type="ECO:0000256" key="1">
    <source>
        <dbReference type="SAM" id="MobiDB-lite"/>
    </source>
</evidence>
<protein>
    <submittedName>
        <fullName evidence="3">Uncharacterized protein</fullName>
    </submittedName>
</protein>
<dbReference type="EMBL" id="NQXA01000001">
    <property type="protein sequence ID" value="PHQ31245.1"/>
    <property type="molecule type" value="Genomic_DNA"/>
</dbReference>
<feature type="compositionally biased region" description="Low complexity" evidence="1">
    <location>
        <begin position="90"/>
        <end position="101"/>
    </location>
</feature>
<keyword evidence="2" id="KW-1133">Transmembrane helix</keyword>
<reference evidence="3 4" key="1">
    <citation type="submission" date="2017-08" db="EMBL/GenBank/DDBJ databases">
        <title>The whole genome shortgun sequences of strain Leeuwenhoekiella nanhaiensis G18 from the South China Sea.</title>
        <authorList>
            <person name="Liu Q."/>
        </authorList>
    </citation>
    <scope>NUCLEOTIDE SEQUENCE [LARGE SCALE GENOMIC DNA]</scope>
    <source>
        <strain evidence="3 4">G18</strain>
    </source>
</reference>
<keyword evidence="2" id="KW-0812">Transmembrane</keyword>
<gene>
    <name evidence="3" type="ORF">CJ305_03235</name>
</gene>
<name>A0A2G1VWW9_9FLAO</name>
<dbReference type="OrthoDB" id="1247025at2"/>
<accession>A0A2G1VWW9</accession>
<organism evidence="3 4">
    <name type="scientific">Leeuwenhoekiella nanhaiensis</name>
    <dbReference type="NCBI Taxonomy" id="1655491"/>
    <lineage>
        <taxon>Bacteria</taxon>
        <taxon>Pseudomonadati</taxon>
        <taxon>Bacteroidota</taxon>
        <taxon>Flavobacteriia</taxon>
        <taxon>Flavobacteriales</taxon>
        <taxon>Flavobacteriaceae</taxon>
        <taxon>Leeuwenhoekiella</taxon>
    </lineage>
</organism>
<evidence type="ECO:0000313" key="4">
    <source>
        <dbReference type="Proteomes" id="UP000229433"/>
    </source>
</evidence>
<keyword evidence="4" id="KW-1185">Reference proteome</keyword>
<keyword evidence="2" id="KW-0472">Membrane</keyword>
<comment type="caution">
    <text evidence="3">The sequence shown here is derived from an EMBL/GenBank/DDBJ whole genome shotgun (WGS) entry which is preliminary data.</text>
</comment>
<evidence type="ECO:0000256" key="2">
    <source>
        <dbReference type="SAM" id="Phobius"/>
    </source>
</evidence>
<feature type="transmembrane region" description="Helical" evidence="2">
    <location>
        <begin position="45"/>
        <end position="66"/>
    </location>
</feature>
<feature type="compositionally biased region" description="Basic and acidic residues" evidence="1">
    <location>
        <begin position="102"/>
        <end position="120"/>
    </location>
</feature>
<evidence type="ECO:0000313" key="3">
    <source>
        <dbReference type="EMBL" id="PHQ31245.1"/>
    </source>
</evidence>